<evidence type="ECO:0000313" key="2">
    <source>
        <dbReference type="EMBL" id="OQV12103.1"/>
    </source>
</evidence>
<keyword evidence="3" id="KW-1185">Reference proteome</keyword>
<evidence type="ECO:0000256" key="1">
    <source>
        <dbReference type="SAM" id="SignalP"/>
    </source>
</evidence>
<dbReference type="EMBL" id="MTYJ01000154">
    <property type="protein sequence ID" value="OQV12103.1"/>
    <property type="molecule type" value="Genomic_DNA"/>
</dbReference>
<evidence type="ECO:0000313" key="3">
    <source>
        <dbReference type="Proteomes" id="UP000192578"/>
    </source>
</evidence>
<reference evidence="3" key="1">
    <citation type="submission" date="2017-01" db="EMBL/GenBank/DDBJ databases">
        <title>Comparative genomics of anhydrobiosis in the tardigrade Hypsibius dujardini.</title>
        <authorList>
            <person name="Yoshida Y."/>
            <person name="Koutsovoulos G."/>
            <person name="Laetsch D."/>
            <person name="Stevens L."/>
            <person name="Kumar S."/>
            <person name="Horikawa D."/>
            <person name="Ishino K."/>
            <person name="Komine S."/>
            <person name="Tomita M."/>
            <person name="Blaxter M."/>
            <person name="Arakawa K."/>
        </authorList>
    </citation>
    <scope>NUCLEOTIDE SEQUENCE [LARGE SCALE GENOMIC DNA]</scope>
    <source>
        <strain evidence="3">Z151</strain>
    </source>
</reference>
<dbReference type="AlphaFoldDB" id="A0A1W0WAB0"/>
<dbReference type="PANTHER" id="PTHR46560:SF5">
    <property type="entry name" value="CYPHER, ISOFORM B"/>
    <property type="match status" value="1"/>
</dbReference>
<sequence length="215" mass="23306">MEIKLGILFTLLSLHKVISQSINSRLGFRATPRVSAECSTTTMFVWVDTAEPFTGIVNGHGFRDSCFTKGDGTTKRTVLVIPLLSSPSDAVYCGAVRDLATGDYKVAVDVHAHQVLEVDGDKTFIINCNQNGILGSGVVHLSLLRNGEDLSRAVQGEDYTVRINYTNDTLDNQQLDVKNCVAFGRGNFSQPLSDARGCPVEGSGLSKFTRNGGYR</sequence>
<gene>
    <name evidence="2" type="ORF">BV898_13661</name>
</gene>
<comment type="caution">
    <text evidence="2">The sequence shown here is derived from an EMBL/GenBank/DDBJ whole genome shotgun (WGS) entry which is preliminary data.</text>
</comment>
<feature type="signal peptide" evidence="1">
    <location>
        <begin position="1"/>
        <end position="19"/>
    </location>
</feature>
<proteinExistence type="predicted"/>
<dbReference type="Proteomes" id="UP000192578">
    <property type="component" value="Unassembled WGS sequence"/>
</dbReference>
<accession>A0A1W0WAB0</accession>
<keyword evidence="1" id="KW-0732">Signal</keyword>
<feature type="chain" id="PRO_5013207023" description="ZP domain-containing protein" evidence="1">
    <location>
        <begin position="20"/>
        <end position="215"/>
    </location>
</feature>
<dbReference type="PANTHER" id="PTHR46560">
    <property type="entry name" value="CYPHER, ISOFORM B"/>
    <property type="match status" value="1"/>
</dbReference>
<dbReference type="OrthoDB" id="8171348at2759"/>
<name>A0A1W0WAB0_HYPEX</name>
<organism evidence="2 3">
    <name type="scientific">Hypsibius exemplaris</name>
    <name type="common">Freshwater tardigrade</name>
    <dbReference type="NCBI Taxonomy" id="2072580"/>
    <lineage>
        <taxon>Eukaryota</taxon>
        <taxon>Metazoa</taxon>
        <taxon>Ecdysozoa</taxon>
        <taxon>Tardigrada</taxon>
        <taxon>Eutardigrada</taxon>
        <taxon>Parachela</taxon>
        <taxon>Hypsibioidea</taxon>
        <taxon>Hypsibiidae</taxon>
        <taxon>Hypsibius</taxon>
    </lineage>
</organism>
<evidence type="ECO:0008006" key="4">
    <source>
        <dbReference type="Google" id="ProtNLM"/>
    </source>
</evidence>
<protein>
    <recommendedName>
        <fullName evidence="4">ZP domain-containing protein</fullName>
    </recommendedName>
</protein>